<sequence>MGKTRTRFEPVNLPHLLSLLNSSSNNKTPATSSASSTSSNPVIANHNDRPRSSNHKIMPARHTWLPEERDVLHICFKEYNLDDGRTREAYTIFSELFKWSHNFNQVRDEWRMRSKAGKNLSWGTAHDKTLDKYDVAEQTRRAAMRVKVLRVAGKKELGMKPIAGYEELHAAGLATLAVEDNAVRASASTALTASSASTPSSASTTSSATTASGANAAPNAALATAPDPESAGSRPGAMTSPRAPKDPFKPMSSTSSLIGHLPQDSNVSVSRKPIAEQMRLQSNEAAQDVPPDHIMREAADRAAMPPPPLPVHRDMMDINDAPPAQQAAPHRRTASRQHQDVAVETGRNAELWMVHYMDLHPNPHHSGTGRFADEPRFRYARGFKFNGDEHPAWSHAGQVMRIVADQDIATTVPRRLEDVMVCSRHYCEMCFDTSWDEELEGDSPTGGLPFVHTKDCIEEDDGILVFAPDLGQDYEDEVECRMERKRVRFFHGDESAVVLSAVCVAESCQRCSHRTPLSNAASFEAAKLRHGDLSSQGPSNEGSNDAAVGSTETGGNKSASTDQPPARSTRSGGRRDKGKGRAVEVNDQGKTAKRSAAPKVTNLNVPKPATEMPVERLPMVHFTNLSHRRDVNGSRYQALHPHKFVDDTDTYLRGGQVYSVFFYAWDDLPARFEDVTICYDRACEVCSPGYQDETGASGSGLPFVHLTSDTWSRMSRPPDELYFKLENQLRGVEWDVNEFPKDGVREVICSSEGKKIKVRVEVCDLEGCRRCHPEDIDRRSDEEKAAVETEKGLWNDRQAALYVSLGLAATGPEYLPEDFDNNAQANANQATPQAGPSNAISRNKATIPQPKALRMVHRKQVVFEAHQARLDQSGRTLKVIDDYFVPEGSDVYLSGGPVYRVTFPDGTTRDVKCCLVSTCGPCQHKKMLKVPKEGDRWFGEGFVHRRELVEDGGVGSAKSFDPVAGQTYGIPKKEVLFEMDVALFQGADGVMKKTGCAVCVEGTCEECDQ</sequence>
<dbReference type="EMBL" id="FJUY01000015">
    <property type="protein sequence ID" value="CZT23112.1"/>
    <property type="molecule type" value="Genomic_DNA"/>
</dbReference>
<feature type="region of interest" description="Disordered" evidence="1">
    <location>
        <begin position="320"/>
        <end position="340"/>
    </location>
</feature>
<gene>
    <name evidence="2" type="ORF">RCC_08822</name>
</gene>
<dbReference type="Proteomes" id="UP000225277">
    <property type="component" value="Unassembled WGS sequence"/>
</dbReference>
<feature type="compositionally biased region" description="Polar residues" evidence="1">
    <location>
        <begin position="251"/>
        <end position="268"/>
    </location>
</feature>
<dbReference type="OrthoDB" id="10676450at2759"/>
<reference evidence="2 3" key="1">
    <citation type="submission" date="2016-03" db="EMBL/GenBank/DDBJ databases">
        <authorList>
            <person name="Ploux O."/>
        </authorList>
    </citation>
    <scope>NUCLEOTIDE SEQUENCE [LARGE SCALE GENOMIC DNA]</scope>
    <source>
        <strain evidence="2 3">URUG2</strain>
    </source>
</reference>
<feature type="compositionally biased region" description="Low complexity" evidence="1">
    <location>
        <begin position="190"/>
        <end position="225"/>
    </location>
</feature>
<feature type="compositionally biased region" description="Low complexity" evidence="1">
    <location>
        <begin position="19"/>
        <end position="41"/>
    </location>
</feature>
<organism evidence="2 3">
    <name type="scientific">Ramularia collo-cygni</name>
    <dbReference type="NCBI Taxonomy" id="112498"/>
    <lineage>
        <taxon>Eukaryota</taxon>
        <taxon>Fungi</taxon>
        <taxon>Dikarya</taxon>
        <taxon>Ascomycota</taxon>
        <taxon>Pezizomycotina</taxon>
        <taxon>Dothideomycetes</taxon>
        <taxon>Dothideomycetidae</taxon>
        <taxon>Mycosphaerellales</taxon>
        <taxon>Mycosphaerellaceae</taxon>
        <taxon>Ramularia</taxon>
    </lineage>
</organism>
<dbReference type="RefSeq" id="XP_023629836.1">
    <property type="nucleotide sequence ID" value="XM_023774068.1"/>
</dbReference>
<feature type="region of interest" description="Disordered" evidence="1">
    <location>
        <begin position="190"/>
        <end position="268"/>
    </location>
</feature>
<dbReference type="AlphaFoldDB" id="A0A2D3VDI3"/>
<feature type="compositionally biased region" description="Polar residues" evidence="1">
    <location>
        <begin position="550"/>
        <end position="563"/>
    </location>
</feature>
<feature type="region of interest" description="Disordered" evidence="1">
    <location>
        <begin position="529"/>
        <end position="606"/>
    </location>
</feature>
<keyword evidence="3" id="KW-1185">Reference proteome</keyword>
<evidence type="ECO:0000256" key="1">
    <source>
        <dbReference type="SAM" id="MobiDB-lite"/>
    </source>
</evidence>
<dbReference type="GeneID" id="35603903"/>
<protein>
    <submittedName>
        <fullName evidence="2">Uncharacterized protein</fullName>
    </submittedName>
</protein>
<evidence type="ECO:0000313" key="2">
    <source>
        <dbReference type="EMBL" id="CZT23112.1"/>
    </source>
</evidence>
<proteinExistence type="predicted"/>
<name>A0A2D3VDI3_9PEZI</name>
<feature type="region of interest" description="Disordered" evidence="1">
    <location>
        <begin position="19"/>
        <end position="56"/>
    </location>
</feature>
<evidence type="ECO:0000313" key="3">
    <source>
        <dbReference type="Proteomes" id="UP000225277"/>
    </source>
</evidence>
<feature type="compositionally biased region" description="Polar residues" evidence="1">
    <location>
        <begin position="533"/>
        <end position="543"/>
    </location>
</feature>
<feature type="compositionally biased region" description="Basic and acidic residues" evidence="1">
    <location>
        <begin position="573"/>
        <end position="584"/>
    </location>
</feature>
<accession>A0A2D3VDI3</accession>